<organism evidence="1 2">
    <name type="scientific">Clavelina lepadiformis</name>
    <name type="common">Light-bulb sea squirt</name>
    <name type="synonym">Ascidia lepadiformis</name>
    <dbReference type="NCBI Taxonomy" id="159417"/>
    <lineage>
        <taxon>Eukaryota</taxon>
        <taxon>Metazoa</taxon>
        <taxon>Chordata</taxon>
        <taxon>Tunicata</taxon>
        <taxon>Ascidiacea</taxon>
        <taxon>Aplousobranchia</taxon>
        <taxon>Clavelinidae</taxon>
        <taxon>Clavelina</taxon>
    </lineage>
</organism>
<protein>
    <submittedName>
        <fullName evidence="1">Uncharacterized protein</fullName>
    </submittedName>
</protein>
<sequence>MGWKIDCSDDFTILDGGNQRVVTDITLFANSWKTSSSCAEAGSEPFCVWGPSAIHEERLLTG</sequence>
<proteinExistence type="predicted"/>
<dbReference type="EMBL" id="CAWYQH010000141">
    <property type="protein sequence ID" value="CAK8695011.1"/>
    <property type="molecule type" value="Genomic_DNA"/>
</dbReference>
<gene>
    <name evidence="1" type="ORF">CVLEPA_LOCUS28318</name>
</gene>
<evidence type="ECO:0000313" key="1">
    <source>
        <dbReference type="EMBL" id="CAK8695011.1"/>
    </source>
</evidence>
<evidence type="ECO:0000313" key="2">
    <source>
        <dbReference type="Proteomes" id="UP001642483"/>
    </source>
</evidence>
<name>A0ABP0GVN4_CLALP</name>
<reference evidence="1 2" key="1">
    <citation type="submission" date="2024-02" db="EMBL/GenBank/DDBJ databases">
        <authorList>
            <person name="Daric V."/>
            <person name="Darras S."/>
        </authorList>
    </citation>
    <scope>NUCLEOTIDE SEQUENCE [LARGE SCALE GENOMIC DNA]</scope>
</reference>
<comment type="caution">
    <text evidence="1">The sequence shown here is derived from an EMBL/GenBank/DDBJ whole genome shotgun (WGS) entry which is preliminary data.</text>
</comment>
<keyword evidence="2" id="KW-1185">Reference proteome</keyword>
<dbReference type="Proteomes" id="UP001642483">
    <property type="component" value="Unassembled WGS sequence"/>
</dbReference>
<accession>A0ABP0GVN4</accession>